<proteinExistence type="predicted"/>
<sequence>MKKLTLLFSALMLSSGLLAQVKKEDQIKSALWAAPESARAGAHVYGFDKDGNFVTLREGTNNFVVRSDDPNKEGFEIVCYPKDVEPFMARGRALRAEGKSRGEIFAIREKEMMNGTLQKPGYGSTLQIYRGPDARYNPETEKVEGGEYRYVIYTPLATGETTGLPEKPNGAGHPWVMFPGLYRAHIMITPPMKGN</sequence>
<dbReference type="STRING" id="1563681.BFP71_14465"/>
<protein>
    <submittedName>
        <fullName evidence="2">Uncharacterized protein</fullName>
    </submittedName>
</protein>
<reference evidence="2 3" key="1">
    <citation type="submission" date="2016-08" db="EMBL/GenBank/DDBJ databases">
        <title>Draft genome of Fabibacter sp. strain SK-8.</title>
        <authorList>
            <person name="Wong S.-K."/>
            <person name="Hamasaki K."/>
            <person name="Yoshizawa S."/>
        </authorList>
    </citation>
    <scope>NUCLEOTIDE SEQUENCE [LARGE SCALE GENOMIC DNA]</scope>
    <source>
        <strain evidence="2 3">SK-8</strain>
    </source>
</reference>
<dbReference type="RefSeq" id="WP_069836159.1">
    <property type="nucleotide sequence ID" value="NZ_MDGQ01000005.1"/>
</dbReference>
<organism evidence="2 3">
    <name type="scientific">Roseivirga misakiensis</name>
    <dbReference type="NCBI Taxonomy" id="1563681"/>
    <lineage>
        <taxon>Bacteria</taxon>
        <taxon>Pseudomonadati</taxon>
        <taxon>Bacteroidota</taxon>
        <taxon>Cytophagia</taxon>
        <taxon>Cytophagales</taxon>
        <taxon>Roseivirgaceae</taxon>
        <taxon>Roseivirga</taxon>
    </lineage>
</organism>
<keyword evidence="1" id="KW-0732">Signal</keyword>
<gene>
    <name evidence="2" type="ORF">BFP71_14465</name>
</gene>
<keyword evidence="3" id="KW-1185">Reference proteome</keyword>
<dbReference type="EMBL" id="MDGQ01000005">
    <property type="protein sequence ID" value="OEK04655.1"/>
    <property type="molecule type" value="Genomic_DNA"/>
</dbReference>
<comment type="caution">
    <text evidence="2">The sequence shown here is derived from an EMBL/GenBank/DDBJ whole genome shotgun (WGS) entry which is preliminary data.</text>
</comment>
<evidence type="ECO:0000313" key="2">
    <source>
        <dbReference type="EMBL" id="OEK04655.1"/>
    </source>
</evidence>
<name>A0A1E5SZX1_9BACT</name>
<feature type="signal peptide" evidence="1">
    <location>
        <begin position="1"/>
        <end position="19"/>
    </location>
</feature>
<accession>A0A1E5SZX1</accession>
<dbReference type="Proteomes" id="UP000095552">
    <property type="component" value="Unassembled WGS sequence"/>
</dbReference>
<dbReference type="AlphaFoldDB" id="A0A1E5SZX1"/>
<evidence type="ECO:0000256" key="1">
    <source>
        <dbReference type="SAM" id="SignalP"/>
    </source>
</evidence>
<feature type="chain" id="PRO_5009185775" evidence="1">
    <location>
        <begin position="20"/>
        <end position="195"/>
    </location>
</feature>
<evidence type="ECO:0000313" key="3">
    <source>
        <dbReference type="Proteomes" id="UP000095552"/>
    </source>
</evidence>